<keyword evidence="5 11" id="KW-0808">Transferase</keyword>
<sequence length="308" mass="32919">MRTLGGATMGTTWSVRYAGQAEPASLRPGIEARLERVIAQMSGWQAHSDLCRFNAAPAGSRHRLPAEFATVLACALEMAELSGGAFDPSMAPLVDLWGFGPVPAAKPIPEADEVAAALADVGWRRLRLEEGCLDQQGVTRLDFSGIAKGYAVDLVAEYLASIGLVSFLVEIGGELRGQGMKPDGSPWWVALEAVPGAVRTEEDFLLALHGLSVATSGDYRRFFEQDGHRYGHTLDPRTGWPVANSLASVTVLHPSCMRADAWATALFVLGPQAGLELATRHGIGALLVSREEGRLVEHMSPAFASMLD</sequence>
<dbReference type="PANTHER" id="PTHR30040">
    <property type="entry name" value="THIAMINE BIOSYNTHESIS LIPOPROTEIN APBE"/>
    <property type="match status" value="1"/>
</dbReference>
<organism evidence="12 13">
    <name type="scientific">Roseococcus pinisoli</name>
    <dbReference type="NCBI Taxonomy" id="2835040"/>
    <lineage>
        <taxon>Bacteria</taxon>
        <taxon>Pseudomonadati</taxon>
        <taxon>Pseudomonadota</taxon>
        <taxon>Alphaproteobacteria</taxon>
        <taxon>Acetobacterales</taxon>
        <taxon>Roseomonadaceae</taxon>
        <taxon>Roseococcus</taxon>
    </lineage>
</organism>
<dbReference type="EMBL" id="JAHCDA010000002">
    <property type="protein sequence ID" value="MBS7811117.1"/>
    <property type="molecule type" value="Genomic_DNA"/>
</dbReference>
<evidence type="ECO:0000256" key="1">
    <source>
        <dbReference type="ARBA" id="ARBA00001946"/>
    </source>
</evidence>
<comment type="catalytic activity">
    <reaction evidence="10 11">
        <text>L-threonyl-[protein] + FAD = FMN-L-threonyl-[protein] + AMP + H(+)</text>
        <dbReference type="Rhea" id="RHEA:36847"/>
        <dbReference type="Rhea" id="RHEA-COMP:11060"/>
        <dbReference type="Rhea" id="RHEA-COMP:11061"/>
        <dbReference type="ChEBI" id="CHEBI:15378"/>
        <dbReference type="ChEBI" id="CHEBI:30013"/>
        <dbReference type="ChEBI" id="CHEBI:57692"/>
        <dbReference type="ChEBI" id="CHEBI:74257"/>
        <dbReference type="ChEBI" id="CHEBI:456215"/>
        <dbReference type="EC" id="2.7.1.180"/>
    </reaction>
</comment>
<evidence type="ECO:0000313" key="13">
    <source>
        <dbReference type="Proteomes" id="UP000766336"/>
    </source>
</evidence>
<name>A0ABS5QDW9_9PROT</name>
<reference evidence="12 13" key="1">
    <citation type="submission" date="2021-05" db="EMBL/GenBank/DDBJ databases">
        <title>Roseococcus sp. XZZS9, whole genome shotgun sequencing project.</title>
        <authorList>
            <person name="Zhao G."/>
            <person name="Shen L."/>
        </authorList>
    </citation>
    <scope>NUCLEOTIDE SEQUENCE [LARGE SCALE GENOMIC DNA]</scope>
    <source>
        <strain evidence="12 13">XZZS9</strain>
    </source>
</reference>
<evidence type="ECO:0000256" key="8">
    <source>
        <dbReference type="ARBA" id="ARBA00022842"/>
    </source>
</evidence>
<keyword evidence="7 11" id="KW-0274">FAD</keyword>
<evidence type="ECO:0000256" key="11">
    <source>
        <dbReference type="PIRNR" id="PIRNR006268"/>
    </source>
</evidence>
<gene>
    <name evidence="12" type="ORF">KHU32_09230</name>
</gene>
<keyword evidence="6 11" id="KW-0479">Metal-binding</keyword>
<evidence type="ECO:0000256" key="4">
    <source>
        <dbReference type="ARBA" id="ARBA00022630"/>
    </source>
</evidence>
<accession>A0ABS5QDW9</accession>
<dbReference type="InterPro" id="IPR024932">
    <property type="entry name" value="ApbE"/>
</dbReference>
<dbReference type="SUPFAM" id="SSF143631">
    <property type="entry name" value="ApbE-like"/>
    <property type="match status" value="1"/>
</dbReference>
<evidence type="ECO:0000256" key="9">
    <source>
        <dbReference type="ARBA" id="ARBA00031306"/>
    </source>
</evidence>
<proteinExistence type="inferred from homology"/>
<dbReference type="InterPro" id="IPR003374">
    <property type="entry name" value="ApbE-like_sf"/>
</dbReference>
<dbReference type="PIRSF" id="PIRSF006268">
    <property type="entry name" value="ApbE"/>
    <property type="match status" value="1"/>
</dbReference>
<comment type="similarity">
    <text evidence="11">Belongs to the ApbE family.</text>
</comment>
<dbReference type="RefSeq" id="WP_213669810.1">
    <property type="nucleotide sequence ID" value="NZ_JAHCDA010000002.1"/>
</dbReference>
<dbReference type="GO" id="GO:0016740">
    <property type="term" value="F:transferase activity"/>
    <property type="evidence" value="ECO:0007669"/>
    <property type="project" value="UniProtKB-KW"/>
</dbReference>
<evidence type="ECO:0000256" key="3">
    <source>
        <dbReference type="ARBA" id="ARBA00016337"/>
    </source>
</evidence>
<comment type="cofactor">
    <cofactor evidence="1">
        <name>Mg(2+)</name>
        <dbReference type="ChEBI" id="CHEBI:18420"/>
    </cofactor>
</comment>
<keyword evidence="13" id="KW-1185">Reference proteome</keyword>
<evidence type="ECO:0000256" key="2">
    <source>
        <dbReference type="ARBA" id="ARBA00011955"/>
    </source>
</evidence>
<evidence type="ECO:0000256" key="6">
    <source>
        <dbReference type="ARBA" id="ARBA00022723"/>
    </source>
</evidence>
<dbReference type="Gene3D" id="3.10.520.10">
    <property type="entry name" value="ApbE-like domains"/>
    <property type="match status" value="1"/>
</dbReference>
<keyword evidence="4 11" id="KW-0285">Flavoprotein</keyword>
<dbReference type="Proteomes" id="UP000766336">
    <property type="component" value="Unassembled WGS sequence"/>
</dbReference>
<dbReference type="PANTHER" id="PTHR30040:SF2">
    <property type="entry name" value="FAD:PROTEIN FMN TRANSFERASE"/>
    <property type="match status" value="1"/>
</dbReference>
<evidence type="ECO:0000313" key="12">
    <source>
        <dbReference type="EMBL" id="MBS7811117.1"/>
    </source>
</evidence>
<dbReference type="Pfam" id="PF02424">
    <property type="entry name" value="ApbE"/>
    <property type="match status" value="1"/>
</dbReference>
<evidence type="ECO:0000256" key="10">
    <source>
        <dbReference type="ARBA" id="ARBA00048540"/>
    </source>
</evidence>
<keyword evidence="8 11" id="KW-0460">Magnesium</keyword>
<dbReference type="EC" id="2.7.1.180" evidence="2 11"/>
<protein>
    <recommendedName>
        <fullName evidence="3 11">FAD:protein FMN transferase</fullName>
        <ecNumber evidence="2 11">2.7.1.180</ecNumber>
    </recommendedName>
    <alternativeName>
        <fullName evidence="9 11">Flavin transferase</fullName>
    </alternativeName>
</protein>
<evidence type="ECO:0000256" key="7">
    <source>
        <dbReference type="ARBA" id="ARBA00022827"/>
    </source>
</evidence>
<evidence type="ECO:0000256" key="5">
    <source>
        <dbReference type="ARBA" id="ARBA00022679"/>
    </source>
</evidence>
<comment type="caution">
    <text evidence="12">The sequence shown here is derived from an EMBL/GenBank/DDBJ whole genome shotgun (WGS) entry which is preliminary data.</text>
</comment>